<gene>
    <name evidence="4" type="ORF">THII_2788</name>
</gene>
<dbReference type="PANTHER" id="PTHR48106">
    <property type="entry name" value="QUINONE OXIDOREDUCTASE PIG3-RELATED"/>
    <property type="match status" value="1"/>
</dbReference>
<evidence type="ECO:0000313" key="4">
    <source>
        <dbReference type="EMBL" id="BAP57085.1"/>
    </source>
</evidence>
<dbReference type="OrthoDB" id="658409at2"/>
<keyword evidence="2" id="KW-0560">Oxidoreductase</keyword>
<dbReference type="Pfam" id="PF08240">
    <property type="entry name" value="ADH_N"/>
    <property type="match status" value="1"/>
</dbReference>
<keyword evidence="1" id="KW-0521">NADP</keyword>
<organism evidence="4 5">
    <name type="scientific">Thioploca ingrica</name>
    <dbReference type="NCBI Taxonomy" id="40754"/>
    <lineage>
        <taxon>Bacteria</taxon>
        <taxon>Pseudomonadati</taxon>
        <taxon>Pseudomonadota</taxon>
        <taxon>Gammaproteobacteria</taxon>
        <taxon>Thiotrichales</taxon>
        <taxon>Thiotrichaceae</taxon>
        <taxon>Thioploca</taxon>
    </lineage>
</organism>
<dbReference type="SUPFAM" id="SSF51735">
    <property type="entry name" value="NAD(P)-binding Rossmann-fold domains"/>
    <property type="match status" value="1"/>
</dbReference>
<dbReference type="AlphaFoldDB" id="A0A090ANR7"/>
<sequence>MRAICRALDLTVQIREVPRPEITAGHVLVKVHACAINPGDKAWLAGAIPGAPESLHDIAGVSGAGEVITLGNGVPPRYQGKKVAFYRSLKFSDHLVGTWSEYAQLHYLHCVILPDDANLEEYCGSLVNVITPYAFWKQVIEAGSPGIICTAGTSATGRAMIGVCKTKDLPCLALVRKTSDIQSLETLGATQVLALDAANFEHELETLAAKLGAIAVFDGVGGETLSRVAPFLPQGASIYAYGFLGGNQPFCIQTSQILIKGLHISGFGNFVSATVQDNAWSKSPRRYQQHHSLAAF</sequence>
<dbReference type="KEGG" id="tig:THII_2788"/>
<dbReference type="PANTHER" id="PTHR48106:SF18">
    <property type="entry name" value="QUINONE OXIDOREDUCTASE PIG3"/>
    <property type="match status" value="1"/>
</dbReference>
<dbReference type="Gene3D" id="3.90.180.10">
    <property type="entry name" value="Medium-chain alcohol dehydrogenases, catalytic domain"/>
    <property type="match status" value="1"/>
</dbReference>
<protein>
    <submittedName>
        <fullName evidence="4">Putative Zn-dependent oxidoreductase</fullName>
    </submittedName>
</protein>
<feature type="domain" description="Alcohol dehydrogenase-like N-terminal" evidence="3">
    <location>
        <begin position="24"/>
        <end position="115"/>
    </location>
</feature>
<dbReference type="EMBL" id="AP014633">
    <property type="protein sequence ID" value="BAP57085.1"/>
    <property type="molecule type" value="Genomic_DNA"/>
</dbReference>
<dbReference type="InterPro" id="IPR011032">
    <property type="entry name" value="GroES-like_sf"/>
</dbReference>
<dbReference type="GO" id="GO:0016651">
    <property type="term" value="F:oxidoreductase activity, acting on NAD(P)H"/>
    <property type="evidence" value="ECO:0007669"/>
    <property type="project" value="TreeGrafter"/>
</dbReference>
<dbReference type="InterPro" id="IPR013154">
    <property type="entry name" value="ADH-like_N"/>
</dbReference>
<keyword evidence="5" id="KW-1185">Reference proteome</keyword>
<accession>A0A090ANR7</accession>
<dbReference type="HOGENOM" id="CLU_026673_3_1_6"/>
<dbReference type="STRING" id="40754.THII_2788"/>
<proteinExistence type="predicted"/>
<evidence type="ECO:0000313" key="5">
    <source>
        <dbReference type="Proteomes" id="UP000031623"/>
    </source>
</evidence>
<dbReference type="Proteomes" id="UP000031623">
    <property type="component" value="Chromosome"/>
</dbReference>
<dbReference type="GO" id="GO:0070402">
    <property type="term" value="F:NADPH binding"/>
    <property type="evidence" value="ECO:0007669"/>
    <property type="project" value="TreeGrafter"/>
</dbReference>
<dbReference type="Gene3D" id="3.40.50.720">
    <property type="entry name" value="NAD(P)-binding Rossmann-like Domain"/>
    <property type="match status" value="1"/>
</dbReference>
<dbReference type="SUPFAM" id="SSF50129">
    <property type="entry name" value="GroES-like"/>
    <property type="match status" value="1"/>
</dbReference>
<name>A0A090ANR7_9GAMM</name>
<evidence type="ECO:0000256" key="1">
    <source>
        <dbReference type="ARBA" id="ARBA00022857"/>
    </source>
</evidence>
<evidence type="ECO:0000259" key="3">
    <source>
        <dbReference type="Pfam" id="PF08240"/>
    </source>
</evidence>
<evidence type="ECO:0000256" key="2">
    <source>
        <dbReference type="ARBA" id="ARBA00023002"/>
    </source>
</evidence>
<reference evidence="4 5" key="1">
    <citation type="journal article" date="2014" name="ISME J.">
        <title>Ecophysiology of Thioploca ingrica as revealed by the complete genome sequence supplemented with proteomic evidence.</title>
        <authorList>
            <person name="Kojima H."/>
            <person name="Ogura Y."/>
            <person name="Yamamoto N."/>
            <person name="Togashi T."/>
            <person name="Mori H."/>
            <person name="Watanabe T."/>
            <person name="Nemoto F."/>
            <person name="Kurokawa K."/>
            <person name="Hayashi T."/>
            <person name="Fukui M."/>
        </authorList>
    </citation>
    <scope>NUCLEOTIDE SEQUENCE [LARGE SCALE GENOMIC DNA]</scope>
</reference>
<dbReference type="InterPro" id="IPR036291">
    <property type="entry name" value="NAD(P)-bd_dom_sf"/>
</dbReference>